<dbReference type="EMBL" id="HACA01005853">
    <property type="protein sequence ID" value="CDW23214.1"/>
    <property type="molecule type" value="Transcribed_RNA"/>
</dbReference>
<organism evidence="2">
    <name type="scientific">Lepeophtheirus salmonis</name>
    <name type="common">Salmon louse</name>
    <name type="synonym">Caligus salmonis</name>
    <dbReference type="NCBI Taxonomy" id="72036"/>
    <lineage>
        <taxon>Eukaryota</taxon>
        <taxon>Metazoa</taxon>
        <taxon>Ecdysozoa</taxon>
        <taxon>Arthropoda</taxon>
        <taxon>Crustacea</taxon>
        <taxon>Multicrustacea</taxon>
        <taxon>Hexanauplia</taxon>
        <taxon>Copepoda</taxon>
        <taxon>Siphonostomatoida</taxon>
        <taxon>Caligidae</taxon>
        <taxon>Lepeophtheirus</taxon>
    </lineage>
</organism>
<accession>A0A0K2TAX5</accession>
<protein>
    <submittedName>
        <fullName evidence="2">Uncharacterized protein</fullName>
    </submittedName>
</protein>
<keyword evidence="1" id="KW-1133">Transmembrane helix</keyword>
<proteinExistence type="predicted"/>
<name>A0A0K2TAX5_LEPSM</name>
<evidence type="ECO:0000256" key="1">
    <source>
        <dbReference type="SAM" id="Phobius"/>
    </source>
</evidence>
<sequence length="95" mass="10625">MMGVLTVYNSAVLFAAGMSATTSIYLHPTDLFMNVRAVLVVSLFLQERNVPLTNSKLYAEYTSIIMRVTLRSLLFRSFILALRYLTVETGNPVST</sequence>
<reference evidence="2" key="1">
    <citation type="submission" date="2014-05" db="EMBL/GenBank/DDBJ databases">
        <authorList>
            <person name="Chronopoulou M."/>
        </authorList>
    </citation>
    <scope>NUCLEOTIDE SEQUENCE</scope>
    <source>
        <tissue evidence="2">Whole organism</tissue>
    </source>
</reference>
<evidence type="ECO:0000313" key="2">
    <source>
        <dbReference type="EMBL" id="CDW23214.1"/>
    </source>
</evidence>
<keyword evidence="1" id="KW-0812">Transmembrane</keyword>
<dbReference type="AlphaFoldDB" id="A0A0K2TAX5"/>
<feature type="transmembrane region" description="Helical" evidence="1">
    <location>
        <begin position="6"/>
        <end position="26"/>
    </location>
</feature>
<keyword evidence="1" id="KW-0472">Membrane</keyword>